<comment type="caution">
    <text evidence="1">The sequence shown here is derived from an EMBL/GenBank/DDBJ whole genome shotgun (WGS) entry which is preliminary data.</text>
</comment>
<dbReference type="AlphaFoldDB" id="A0AAV4X4L6"/>
<dbReference type="Proteomes" id="UP001054945">
    <property type="component" value="Unassembled WGS sequence"/>
</dbReference>
<proteinExistence type="predicted"/>
<name>A0AAV4X4L6_CAEEX</name>
<organism evidence="1 2">
    <name type="scientific">Caerostris extrusa</name>
    <name type="common">Bark spider</name>
    <name type="synonym">Caerostris bankana</name>
    <dbReference type="NCBI Taxonomy" id="172846"/>
    <lineage>
        <taxon>Eukaryota</taxon>
        <taxon>Metazoa</taxon>
        <taxon>Ecdysozoa</taxon>
        <taxon>Arthropoda</taxon>
        <taxon>Chelicerata</taxon>
        <taxon>Arachnida</taxon>
        <taxon>Araneae</taxon>
        <taxon>Araneomorphae</taxon>
        <taxon>Entelegynae</taxon>
        <taxon>Araneoidea</taxon>
        <taxon>Araneidae</taxon>
        <taxon>Caerostris</taxon>
    </lineage>
</organism>
<protein>
    <submittedName>
        <fullName evidence="1">Uncharacterized protein</fullName>
    </submittedName>
</protein>
<accession>A0AAV4X4L6</accession>
<reference evidence="1 2" key="1">
    <citation type="submission" date="2021-06" db="EMBL/GenBank/DDBJ databases">
        <title>Caerostris extrusa draft genome.</title>
        <authorList>
            <person name="Kono N."/>
            <person name="Arakawa K."/>
        </authorList>
    </citation>
    <scope>NUCLEOTIDE SEQUENCE [LARGE SCALE GENOMIC DNA]</scope>
</reference>
<evidence type="ECO:0000313" key="1">
    <source>
        <dbReference type="EMBL" id="GIY89484.1"/>
    </source>
</evidence>
<gene>
    <name evidence="1" type="ORF">CEXT_607431</name>
</gene>
<dbReference type="EMBL" id="BPLR01017214">
    <property type="protein sequence ID" value="GIY89484.1"/>
    <property type="molecule type" value="Genomic_DNA"/>
</dbReference>
<keyword evidence="2" id="KW-1185">Reference proteome</keyword>
<evidence type="ECO:0000313" key="2">
    <source>
        <dbReference type="Proteomes" id="UP001054945"/>
    </source>
</evidence>
<sequence length="115" mass="13006">MDPSISTKQPNKPRRDTLYSLSLFKPSHSCMLTATDTANFNRLLQWILIRANLSRLHANLPAATDTLSKLTYPSCMLTATDTVSRFVSKLTYPSYMLTATDTMSRFVPKITFPAW</sequence>